<dbReference type="GO" id="GO:0003723">
    <property type="term" value="F:RNA binding"/>
    <property type="evidence" value="ECO:0007669"/>
    <property type="project" value="InterPro"/>
</dbReference>
<organism evidence="8 9">
    <name type="scientific">Clostridium thermosuccinogenes</name>
    <dbReference type="NCBI Taxonomy" id="84032"/>
    <lineage>
        <taxon>Bacteria</taxon>
        <taxon>Bacillati</taxon>
        <taxon>Bacillota</taxon>
        <taxon>Clostridia</taxon>
        <taxon>Eubacteriales</taxon>
        <taxon>Clostridiaceae</taxon>
        <taxon>Clostridium</taxon>
    </lineage>
</organism>
<feature type="domain" description="tRNA pseudouridylate synthase B C-terminal" evidence="7">
    <location>
        <begin position="173"/>
        <end position="238"/>
    </location>
</feature>
<evidence type="ECO:0000256" key="4">
    <source>
        <dbReference type="ARBA" id="ARBA00023235"/>
    </source>
</evidence>
<comment type="caution">
    <text evidence="8">The sequence shown here is derived from an EMBL/GenBank/DDBJ whole genome shotgun (WGS) entry which is preliminary data.</text>
</comment>
<dbReference type="PANTHER" id="PTHR13767">
    <property type="entry name" value="TRNA-PSEUDOURIDINE SYNTHASE"/>
    <property type="match status" value="1"/>
</dbReference>
<comment type="similarity">
    <text evidence="2 5">Belongs to the pseudouridine synthase TruB family. Type 1 subfamily.</text>
</comment>
<proteinExistence type="inferred from homology"/>
<dbReference type="Pfam" id="PF01509">
    <property type="entry name" value="TruB_N"/>
    <property type="match status" value="1"/>
</dbReference>
<dbReference type="Proteomes" id="UP000236151">
    <property type="component" value="Unassembled WGS sequence"/>
</dbReference>
<dbReference type="FunFam" id="3.30.2350.10:FF:000011">
    <property type="entry name" value="tRNA pseudouridine synthase B"/>
    <property type="match status" value="1"/>
</dbReference>
<reference evidence="8 9" key="1">
    <citation type="submission" date="2017-06" db="EMBL/GenBank/DDBJ databases">
        <title>Investigating the central metabolism of Clostridium thermosuccinogenes.</title>
        <authorList>
            <person name="Koendjbiharie J.G."/>
            <person name="van Kranenburg R."/>
        </authorList>
    </citation>
    <scope>NUCLEOTIDE SEQUENCE [LARGE SCALE GENOMIC DNA]</scope>
    <source>
        <strain evidence="8 9">DSM 5806</strain>
    </source>
</reference>
<dbReference type="GO" id="GO:0031119">
    <property type="term" value="P:tRNA pseudouridine synthesis"/>
    <property type="evidence" value="ECO:0007669"/>
    <property type="project" value="UniProtKB-UniRule"/>
</dbReference>
<dbReference type="InterPro" id="IPR032819">
    <property type="entry name" value="TruB_C"/>
</dbReference>
<dbReference type="CDD" id="cd02573">
    <property type="entry name" value="PseudoU_synth_EcTruB"/>
    <property type="match status" value="1"/>
</dbReference>
<accession>A0A2K2FL02</accession>
<evidence type="ECO:0000256" key="2">
    <source>
        <dbReference type="ARBA" id="ARBA00005642"/>
    </source>
</evidence>
<feature type="domain" description="Pseudouridine synthase II N-terminal" evidence="6">
    <location>
        <begin position="23"/>
        <end position="172"/>
    </location>
</feature>
<protein>
    <recommendedName>
        <fullName evidence="5">tRNA pseudouridine synthase B</fullName>
        <ecNumber evidence="5">5.4.99.25</ecNumber>
    </recommendedName>
    <alternativeName>
        <fullName evidence="5">tRNA pseudouridine(55) synthase</fullName>
        <shortName evidence="5">Psi55 synthase</shortName>
    </alternativeName>
    <alternativeName>
        <fullName evidence="5">tRNA pseudouridylate synthase</fullName>
    </alternativeName>
    <alternativeName>
        <fullName evidence="5">tRNA-uridine isomerase</fullName>
    </alternativeName>
</protein>
<dbReference type="KEGG" id="cthd:CDO33_05990"/>
<dbReference type="Pfam" id="PF16198">
    <property type="entry name" value="TruB_C_2"/>
    <property type="match status" value="1"/>
</dbReference>
<dbReference type="HAMAP" id="MF_01080">
    <property type="entry name" value="TruB_bact"/>
    <property type="match status" value="1"/>
</dbReference>
<dbReference type="NCBIfam" id="TIGR00431">
    <property type="entry name" value="TruB"/>
    <property type="match status" value="1"/>
</dbReference>
<dbReference type="InterPro" id="IPR020103">
    <property type="entry name" value="PsdUridine_synth_cat_dom_sf"/>
</dbReference>
<dbReference type="EC" id="5.4.99.25" evidence="5"/>
<evidence type="ECO:0000313" key="9">
    <source>
        <dbReference type="Proteomes" id="UP000236151"/>
    </source>
</evidence>
<dbReference type="PANTHER" id="PTHR13767:SF2">
    <property type="entry name" value="PSEUDOURIDYLATE SYNTHASE TRUB1"/>
    <property type="match status" value="1"/>
</dbReference>
<feature type="active site" description="Nucleophile" evidence="5">
    <location>
        <position position="38"/>
    </location>
</feature>
<evidence type="ECO:0000256" key="1">
    <source>
        <dbReference type="ARBA" id="ARBA00000385"/>
    </source>
</evidence>
<evidence type="ECO:0000259" key="6">
    <source>
        <dbReference type="Pfam" id="PF01509"/>
    </source>
</evidence>
<dbReference type="SUPFAM" id="SSF55120">
    <property type="entry name" value="Pseudouridine synthase"/>
    <property type="match status" value="1"/>
</dbReference>
<dbReference type="InterPro" id="IPR002501">
    <property type="entry name" value="PsdUridine_synth_N"/>
</dbReference>
<evidence type="ECO:0000313" key="8">
    <source>
        <dbReference type="EMBL" id="PNU01151.1"/>
    </source>
</evidence>
<dbReference type="EMBL" id="NIOJ01000004">
    <property type="protein sequence ID" value="PNU01151.1"/>
    <property type="molecule type" value="Genomic_DNA"/>
</dbReference>
<dbReference type="Gene3D" id="3.30.2350.10">
    <property type="entry name" value="Pseudouridine synthase"/>
    <property type="match status" value="1"/>
</dbReference>
<dbReference type="AlphaFoldDB" id="A0A2K2FL02"/>
<dbReference type="InterPro" id="IPR014780">
    <property type="entry name" value="tRNA_psdUridine_synth_TruB"/>
</dbReference>
<evidence type="ECO:0000259" key="7">
    <source>
        <dbReference type="Pfam" id="PF16198"/>
    </source>
</evidence>
<dbReference type="GO" id="GO:0160148">
    <property type="term" value="F:tRNA pseudouridine(55) synthase activity"/>
    <property type="evidence" value="ECO:0007669"/>
    <property type="project" value="UniProtKB-EC"/>
</dbReference>
<dbReference type="OrthoDB" id="9802309at2"/>
<keyword evidence="3 5" id="KW-0819">tRNA processing</keyword>
<comment type="catalytic activity">
    <reaction evidence="1 5">
        <text>uridine(55) in tRNA = pseudouridine(55) in tRNA</text>
        <dbReference type="Rhea" id="RHEA:42532"/>
        <dbReference type="Rhea" id="RHEA-COMP:10101"/>
        <dbReference type="Rhea" id="RHEA-COMP:10102"/>
        <dbReference type="ChEBI" id="CHEBI:65314"/>
        <dbReference type="ChEBI" id="CHEBI:65315"/>
        <dbReference type="EC" id="5.4.99.25"/>
    </reaction>
</comment>
<comment type="function">
    <text evidence="5">Responsible for synthesis of pseudouridine from uracil-55 in the psi GC loop of transfer RNAs.</text>
</comment>
<keyword evidence="4 5" id="KW-0413">Isomerase</keyword>
<dbReference type="GO" id="GO:1990481">
    <property type="term" value="P:mRNA pseudouridine synthesis"/>
    <property type="evidence" value="ECO:0007669"/>
    <property type="project" value="TreeGrafter"/>
</dbReference>
<evidence type="ECO:0000256" key="5">
    <source>
        <dbReference type="HAMAP-Rule" id="MF_01080"/>
    </source>
</evidence>
<sequence>MNGILNVMKPPGMTSFDVVASLRRILKTKKIGHTGTLDPGAVGVLPVCVGSATKAIEFMTEKDKLYRAELKLGITTDTQDITGQVTDTRKVNVTREQVLDAIMSFVGTYSQVPPMYSAVKINGQKLYELARSGKTIEREPRVVNIYYINVIDISEEDGSVLFDVACSKGTYIRTLCADIGEKLGCGGCMSFLIRLKSGPFDLESSLTLDEIEELYSADRLKEKMFHVDRVFADLDEVVLKEAEIRKIINGAAVRMFKGMKPGVQLRIYDQDHRFVALGITEKYEDSILLRSRKLFLA</sequence>
<name>A0A2K2FL02_9CLOT</name>
<gene>
    <name evidence="5" type="primary">truB</name>
    <name evidence="8" type="ORF">CDQ84_02965</name>
</gene>
<keyword evidence="9" id="KW-1185">Reference proteome</keyword>
<evidence type="ECO:0000256" key="3">
    <source>
        <dbReference type="ARBA" id="ARBA00022694"/>
    </source>
</evidence>